<gene>
    <name evidence="1" type="ORF">M125_1792</name>
</gene>
<comment type="caution">
    <text evidence="1">The sequence shown here is derived from an EMBL/GenBank/DDBJ whole genome shotgun (WGS) entry which is preliminary data.</text>
</comment>
<proteinExistence type="predicted"/>
<organism evidence="1 2">
    <name type="scientific">Bacteroides fragilis str. 3998T(B)3</name>
    <dbReference type="NCBI Taxonomy" id="1339316"/>
    <lineage>
        <taxon>Bacteria</taxon>
        <taxon>Pseudomonadati</taxon>
        <taxon>Bacteroidota</taxon>
        <taxon>Bacteroidia</taxon>
        <taxon>Bacteroidales</taxon>
        <taxon>Bacteroidaceae</taxon>
        <taxon>Bacteroides</taxon>
    </lineage>
</organism>
<dbReference type="EMBL" id="JGDB01000048">
    <property type="protein sequence ID" value="EXY91481.1"/>
    <property type="molecule type" value="Genomic_DNA"/>
</dbReference>
<evidence type="ECO:0000313" key="1">
    <source>
        <dbReference type="EMBL" id="EXY91481.1"/>
    </source>
</evidence>
<evidence type="ECO:0000313" key="2">
    <source>
        <dbReference type="Proteomes" id="UP000020773"/>
    </source>
</evidence>
<dbReference type="Proteomes" id="UP000020773">
    <property type="component" value="Unassembled WGS sequence"/>
</dbReference>
<dbReference type="PATRIC" id="fig|1339316.3.peg.1733"/>
<reference evidence="1 2" key="1">
    <citation type="submission" date="2014-02" db="EMBL/GenBank/DDBJ databases">
        <authorList>
            <person name="Sears C."/>
            <person name="Carroll K."/>
            <person name="Sack B.R."/>
            <person name="Qadri F."/>
            <person name="Myers L.L."/>
            <person name="Chung G.-T."/>
            <person name="Escheverria P."/>
            <person name="Fraser C.M."/>
            <person name="Sadzewicz L."/>
            <person name="Shefchek K.A."/>
            <person name="Tallon L."/>
            <person name="Das S.P."/>
            <person name="Daugherty S."/>
            <person name="Mongodin E.F."/>
        </authorList>
    </citation>
    <scope>NUCLEOTIDE SEQUENCE [LARGE SCALE GENOMIC DNA]</scope>
    <source>
        <strain evidence="2">3998T(B)3</strain>
    </source>
</reference>
<accession>A0A015V805</accession>
<protein>
    <submittedName>
        <fullName evidence="1">Uncharacterized protein</fullName>
    </submittedName>
</protein>
<dbReference type="AlphaFoldDB" id="A0A015V805"/>
<sequence length="47" mass="5525">MTTPYGTLFKINSNLNMYIEVMDYDTMLDFAEKRHDSFFQALGIDNL</sequence>
<name>A0A015V805_BACFG</name>